<dbReference type="InterPro" id="IPR015797">
    <property type="entry name" value="NUDIX_hydrolase-like_dom_sf"/>
</dbReference>
<dbReference type="PROSITE" id="PS51462">
    <property type="entry name" value="NUDIX"/>
    <property type="match status" value="1"/>
</dbReference>
<evidence type="ECO:0000256" key="1">
    <source>
        <dbReference type="ARBA" id="ARBA00004826"/>
    </source>
</evidence>
<feature type="domain" description="Nudix hydrolase" evidence="6">
    <location>
        <begin position="42"/>
        <end position="183"/>
    </location>
</feature>
<evidence type="ECO:0000313" key="8">
    <source>
        <dbReference type="Proteomes" id="UP001470230"/>
    </source>
</evidence>
<comment type="caution">
    <text evidence="7">The sequence shown here is derived from an EMBL/GenBank/DDBJ whole genome shotgun (WGS) entry which is preliminary data.</text>
</comment>
<dbReference type="Proteomes" id="UP001470230">
    <property type="component" value="Unassembled WGS sequence"/>
</dbReference>
<evidence type="ECO:0000256" key="2">
    <source>
        <dbReference type="ARBA" id="ARBA00007579"/>
    </source>
</evidence>
<dbReference type="PANTHER" id="PTHR10885">
    <property type="entry name" value="ISOPENTENYL-DIPHOSPHATE DELTA-ISOMERASE"/>
    <property type="match status" value="1"/>
</dbReference>
<gene>
    <name evidence="7" type="ORF">M9Y10_024022</name>
</gene>
<dbReference type="NCBIfam" id="NF002995">
    <property type="entry name" value="PRK03759.1"/>
    <property type="match status" value="1"/>
</dbReference>
<dbReference type="InterPro" id="IPR000086">
    <property type="entry name" value="NUDIX_hydrolase_dom"/>
</dbReference>
<comment type="pathway">
    <text evidence="1">Isoprenoid biosynthesis; dimethylallyl diphosphate biosynthesis; dimethylallyl diphosphate from isopentenyl diphosphate: step 1/1.</text>
</comment>
<dbReference type="Gene3D" id="3.90.79.10">
    <property type="entry name" value="Nucleoside Triphosphate Pyrophosphohydrolase"/>
    <property type="match status" value="1"/>
</dbReference>
<dbReference type="Pfam" id="PF00293">
    <property type="entry name" value="NUDIX"/>
    <property type="match status" value="1"/>
</dbReference>
<protein>
    <recommendedName>
        <fullName evidence="3">isopentenyl-diphosphate Delta-isomerase</fullName>
        <ecNumber evidence="3">5.3.3.2</ecNumber>
    </recommendedName>
</protein>
<proteinExistence type="inferred from homology"/>
<sequence length="212" mass="24420">MNATQDQQSQMTNAQVILVDENDNQIGTCNKYDAHRTDPGAKLHRAFSLFLFEPKEGKLLLQRRSEYKLTFPLIWANTCCSHPNPDEEVIPASKRRAKLELNINTENMSNLTEVGVFLYKAPCGEWTEYEIDHVIFGDYDIDISKETIDFNKSEVCEIKWVSSSELALLIEKEPDTLSPWLKKIYSQWLAKNWNSWITSKTIVNKSSTVVKL</sequence>
<organism evidence="7 8">
    <name type="scientific">Tritrichomonas musculus</name>
    <dbReference type="NCBI Taxonomy" id="1915356"/>
    <lineage>
        <taxon>Eukaryota</taxon>
        <taxon>Metamonada</taxon>
        <taxon>Parabasalia</taxon>
        <taxon>Tritrichomonadida</taxon>
        <taxon>Tritrichomonadidae</taxon>
        <taxon>Tritrichomonas</taxon>
    </lineage>
</organism>
<name>A0ABR2KWQ9_9EUKA</name>
<evidence type="ECO:0000259" key="6">
    <source>
        <dbReference type="PROSITE" id="PS51462"/>
    </source>
</evidence>
<dbReference type="EMBL" id="JAPFFF010000003">
    <property type="protein sequence ID" value="KAK8895553.1"/>
    <property type="molecule type" value="Genomic_DNA"/>
</dbReference>
<dbReference type="PANTHER" id="PTHR10885:SF0">
    <property type="entry name" value="ISOPENTENYL-DIPHOSPHATE DELTA-ISOMERASE"/>
    <property type="match status" value="1"/>
</dbReference>
<evidence type="ECO:0000256" key="4">
    <source>
        <dbReference type="ARBA" id="ARBA00023229"/>
    </source>
</evidence>
<evidence type="ECO:0000256" key="5">
    <source>
        <dbReference type="ARBA" id="ARBA00023235"/>
    </source>
</evidence>
<keyword evidence="4" id="KW-0414">Isoprene biosynthesis</keyword>
<keyword evidence="8" id="KW-1185">Reference proteome</keyword>
<comment type="similarity">
    <text evidence="2">Belongs to the IPP isomerase type 1 family.</text>
</comment>
<dbReference type="CDD" id="cd02885">
    <property type="entry name" value="NUDIX_IPP_Isomerase"/>
    <property type="match status" value="1"/>
</dbReference>
<dbReference type="EC" id="5.3.3.2" evidence="3"/>
<dbReference type="NCBIfam" id="TIGR02150">
    <property type="entry name" value="IPP_isom_1"/>
    <property type="match status" value="1"/>
</dbReference>
<accession>A0ABR2KWQ9</accession>
<dbReference type="SUPFAM" id="SSF55811">
    <property type="entry name" value="Nudix"/>
    <property type="match status" value="1"/>
</dbReference>
<dbReference type="PIRSF" id="PIRSF018427">
    <property type="entry name" value="Isopntndiph_ism"/>
    <property type="match status" value="1"/>
</dbReference>
<keyword evidence="5" id="KW-0413">Isomerase</keyword>
<dbReference type="InterPro" id="IPR011876">
    <property type="entry name" value="IsopentenylPP_isomerase_typ1"/>
</dbReference>
<evidence type="ECO:0000313" key="7">
    <source>
        <dbReference type="EMBL" id="KAK8895553.1"/>
    </source>
</evidence>
<reference evidence="7 8" key="1">
    <citation type="submission" date="2024-04" db="EMBL/GenBank/DDBJ databases">
        <title>Tritrichomonas musculus Genome.</title>
        <authorList>
            <person name="Alves-Ferreira E."/>
            <person name="Grigg M."/>
            <person name="Lorenzi H."/>
            <person name="Galac M."/>
        </authorList>
    </citation>
    <scope>NUCLEOTIDE SEQUENCE [LARGE SCALE GENOMIC DNA]</scope>
    <source>
        <strain evidence="7 8">EAF2021</strain>
    </source>
</reference>
<evidence type="ECO:0000256" key="3">
    <source>
        <dbReference type="ARBA" id="ARBA00012057"/>
    </source>
</evidence>